<evidence type="ECO:0000313" key="2">
    <source>
        <dbReference type="Proteomes" id="UP001449795"/>
    </source>
</evidence>
<dbReference type="InterPro" id="IPR036663">
    <property type="entry name" value="Fumarylacetoacetase_C_sf"/>
</dbReference>
<protein>
    <submittedName>
        <fullName evidence="1">Uncharacterized protein</fullName>
    </submittedName>
</protein>
<sequence length="303" mass="32832">MSGVFDLSLVDCDIGSEVAMYTLSRCDVQSRVLTFLGNGRTNRALTAVRDDPADLIQSSIAGNTERLAVSILQGASVENRRPKGFFHWRAPFEMHAQNRVIVGGFGKTHGSRHADVSAADAPAWFFKGTDAQLLLNGEAIKGVGRAAQICEEAEIILVYSTDGSGVAQYVGFMFGNDVTDIVTARGQPSKLGRAKLYPTPVHPELFLGPPPARVTGRVSCYRDGQLMGDFHVETGTDELVWPVEELIMGLLSNAPMAVPGTIHMIFMGCPMNSYDKGIPLAPKDEVVIEFPDYDVRISNTLEA</sequence>
<dbReference type="SUPFAM" id="SSF56529">
    <property type="entry name" value="FAH"/>
    <property type="match status" value="1"/>
</dbReference>
<accession>A0ABZ3D931</accession>
<organism evidence="1 2">
    <name type="scientific">Nguyenibacter vanlangensis</name>
    <dbReference type="NCBI Taxonomy" id="1216886"/>
    <lineage>
        <taxon>Bacteria</taxon>
        <taxon>Pseudomonadati</taxon>
        <taxon>Pseudomonadota</taxon>
        <taxon>Alphaproteobacteria</taxon>
        <taxon>Acetobacterales</taxon>
        <taxon>Acetobacteraceae</taxon>
        <taxon>Nguyenibacter</taxon>
    </lineage>
</organism>
<evidence type="ECO:0000313" key="1">
    <source>
        <dbReference type="EMBL" id="XAE44143.1"/>
    </source>
</evidence>
<dbReference type="Proteomes" id="UP001449795">
    <property type="component" value="Chromosome"/>
</dbReference>
<dbReference type="RefSeq" id="WP_342629449.1">
    <property type="nucleotide sequence ID" value="NZ_CP152276.1"/>
</dbReference>
<reference evidence="1 2" key="1">
    <citation type="submission" date="2024-04" db="EMBL/GenBank/DDBJ databases">
        <title>Complete genome sequence of Nguyenibacter vanlangesis HBCM-1154, a strain capable of nitrogen fixation, IAA production, and phosphorus solubilization isolated from sugarcane soil.</title>
        <authorList>
            <person name="MY HANH P."/>
        </authorList>
    </citation>
    <scope>NUCLEOTIDE SEQUENCE [LARGE SCALE GENOMIC DNA]</scope>
    <source>
        <strain evidence="1 2">HBCM 1154</strain>
    </source>
</reference>
<proteinExistence type="predicted"/>
<dbReference type="Gene3D" id="3.90.850.10">
    <property type="entry name" value="Fumarylacetoacetase-like, C-terminal domain"/>
    <property type="match status" value="1"/>
</dbReference>
<keyword evidence="2" id="KW-1185">Reference proteome</keyword>
<gene>
    <name evidence="1" type="ORF">AAC691_06825</name>
</gene>
<name>A0ABZ3D931_9PROT</name>
<dbReference type="EMBL" id="CP152276">
    <property type="protein sequence ID" value="XAE44143.1"/>
    <property type="molecule type" value="Genomic_DNA"/>
</dbReference>